<feature type="transmembrane region" description="Helical" evidence="1">
    <location>
        <begin position="6"/>
        <end position="27"/>
    </location>
</feature>
<dbReference type="AlphaFoldDB" id="A0A840HWD1"/>
<accession>A0A840HWD1</accession>
<evidence type="ECO:0000313" key="3">
    <source>
        <dbReference type="Proteomes" id="UP000575068"/>
    </source>
</evidence>
<name>A0A840HWD1_9SPHN</name>
<dbReference type="RefSeq" id="WP_184476408.1">
    <property type="nucleotide sequence ID" value="NZ_JACHOV010000010.1"/>
</dbReference>
<gene>
    <name evidence="2" type="ORF">HNQ99_002700</name>
</gene>
<comment type="caution">
    <text evidence="2">The sequence shown here is derived from an EMBL/GenBank/DDBJ whole genome shotgun (WGS) entry which is preliminary data.</text>
</comment>
<dbReference type="EMBL" id="JACHOV010000010">
    <property type="protein sequence ID" value="MBB4642375.1"/>
    <property type="molecule type" value="Genomic_DNA"/>
</dbReference>
<evidence type="ECO:0000256" key="1">
    <source>
        <dbReference type="SAM" id="Phobius"/>
    </source>
</evidence>
<keyword evidence="1" id="KW-0472">Membrane</keyword>
<keyword evidence="3" id="KW-1185">Reference proteome</keyword>
<evidence type="ECO:0000313" key="2">
    <source>
        <dbReference type="EMBL" id="MBB4642375.1"/>
    </source>
</evidence>
<keyword evidence="1" id="KW-1133">Transmembrane helix</keyword>
<protein>
    <submittedName>
        <fullName evidence="2">Uncharacterized protein</fullName>
    </submittedName>
</protein>
<dbReference type="Proteomes" id="UP000575068">
    <property type="component" value="Unassembled WGS sequence"/>
</dbReference>
<keyword evidence="1" id="KW-0812">Transmembrane</keyword>
<sequence length="54" mass="6399">MLNQPYLLVLSLLCVIILGGFFLYHLINEKLDMLKYDMDDMTRDLHKLKVGERD</sequence>
<proteinExistence type="predicted"/>
<organism evidence="2 3">
    <name type="scientific">Rhizorhapis suberifaciens</name>
    <name type="common">corky root of lettuce</name>
    <dbReference type="NCBI Taxonomy" id="13656"/>
    <lineage>
        <taxon>Bacteria</taxon>
        <taxon>Pseudomonadati</taxon>
        <taxon>Pseudomonadota</taxon>
        <taxon>Alphaproteobacteria</taxon>
        <taxon>Sphingomonadales</taxon>
        <taxon>Sphingomonadaceae</taxon>
        <taxon>Rhizorhapis</taxon>
    </lineage>
</organism>
<reference evidence="2 3" key="1">
    <citation type="submission" date="2020-08" db="EMBL/GenBank/DDBJ databases">
        <title>Genomic Encyclopedia of Type Strains, Phase IV (KMG-IV): sequencing the most valuable type-strain genomes for metagenomic binning, comparative biology and taxonomic classification.</title>
        <authorList>
            <person name="Goeker M."/>
        </authorList>
    </citation>
    <scope>NUCLEOTIDE SEQUENCE [LARGE SCALE GENOMIC DNA]</scope>
    <source>
        <strain evidence="2 3">DSM 7465</strain>
    </source>
</reference>